<evidence type="ECO:0000313" key="2">
    <source>
        <dbReference type="EMBL" id="MFD0791590.1"/>
    </source>
</evidence>
<dbReference type="Gene3D" id="2.30.110.10">
    <property type="entry name" value="Electron Transport, Fmn-binding Protein, Chain A"/>
    <property type="match status" value="1"/>
</dbReference>
<evidence type="ECO:0000259" key="1">
    <source>
        <dbReference type="Pfam" id="PF01243"/>
    </source>
</evidence>
<dbReference type="InterPro" id="IPR012349">
    <property type="entry name" value="Split_barrel_FMN-bd"/>
</dbReference>
<reference evidence="3" key="1">
    <citation type="journal article" date="2019" name="Int. J. Syst. Evol. Microbiol.">
        <title>The Global Catalogue of Microorganisms (GCM) 10K type strain sequencing project: providing services to taxonomists for standard genome sequencing and annotation.</title>
        <authorList>
            <consortium name="The Broad Institute Genomics Platform"/>
            <consortium name="The Broad Institute Genome Sequencing Center for Infectious Disease"/>
            <person name="Wu L."/>
            <person name="Ma J."/>
        </authorList>
    </citation>
    <scope>NUCLEOTIDE SEQUENCE [LARGE SCALE GENOMIC DNA]</scope>
    <source>
        <strain evidence="3">CCUG 54523</strain>
    </source>
</reference>
<dbReference type="InterPro" id="IPR011576">
    <property type="entry name" value="Pyridox_Oxase_N"/>
</dbReference>
<feature type="domain" description="Pyridoxamine 5'-phosphate oxidase N-terminal" evidence="1">
    <location>
        <begin position="28"/>
        <end position="133"/>
    </location>
</feature>
<keyword evidence="3" id="KW-1185">Reference proteome</keyword>
<proteinExistence type="predicted"/>
<dbReference type="RefSeq" id="WP_204979344.1">
    <property type="nucleotide sequence ID" value="NZ_JBHTII010000002.1"/>
</dbReference>
<gene>
    <name evidence="2" type="ORF">ACFQ0P_14415</name>
</gene>
<dbReference type="EMBL" id="JBHTII010000002">
    <property type="protein sequence ID" value="MFD0791590.1"/>
    <property type="molecule type" value="Genomic_DNA"/>
</dbReference>
<dbReference type="Proteomes" id="UP001597055">
    <property type="component" value="Unassembled WGS sequence"/>
</dbReference>
<dbReference type="SUPFAM" id="SSF50475">
    <property type="entry name" value="FMN-binding split barrel"/>
    <property type="match status" value="1"/>
</dbReference>
<evidence type="ECO:0000313" key="3">
    <source>
        <dbReference type="Proteomes" id="UP001597055"/>
    </source>
</evidence>
<organism evidence="2 3">
    <name type="scientific">Microbacterium insulae</name>
    <dbReference type="NCBI Taxonomy" id="483014"/>
    <lineage>
        <taxon>Bacteria</taxon>
        <taxon>Bacillati</taxon>
        <taxon>Actinomycetota</taxon>
        <taxon>Actinomycetes</taxon>
        <taxon>Micrococcales</taxon>
        <taxon>Microbacteriaceae</taxon>
        <taxon>Microbacterium</taxon>
    </lineage>
</organism>
<sequence>MSAAAEPRDRVTRRADTVAMLSSPETDCWVATASAGGNPHLVPLSLAWIGERAVVAVEADSITARNLAGGRRARLAVGPTREVVVLDTVLERTAGVDDDADLGSAYAMQADWDPRGIPAYVFLVLRPVRIQAWREANELRGRVLTREGEWLP</sequence>
<dbReference type="Pfam" id="PF01243">
    <property type="entry name" value="PNPOx_N"/>
    <property type="match status" value="1"/>
</dbReference>
<accession>A0ABW3AKS0</accession>
<name>A0ABW3AKS0_9MICO</name>
<protein>
    <submittedName>
        <fullName evidence="2">Pyridoxamine 5'-phosphate oxidase family protein</fullName>
    </submittedName>
</protein>
<comment type="caution">
    <text evidence="2">The sequence shown here is derived from an EMBL/GenBank/DDBJ whole genome shotgun (WGS) entry which is preliminary data.</text>
</comment>